<dbReference type="AlphaFoldDB" id="A0A8B6DZI7"/>
<proteinExistence type="predicted"/>
<name>A0A8B6DZI7_MYTGA</name>
<dbReference type="Proteomes" id="UP000596742">
    <property type="component" value="Unassembled WGS sequence"/>
</dbReference>
<evidence type="ECO:0000256" key="1">
    <source>
        <dbReference type="SAM" id="SignalP"/>
    </source>
</evidence>
<gene>
    <name evidence="2" type="ORF">MGAL_10B016995</name>
</gene>
<organism evidence="2 3">
    <name type="scientific">Mytilus galloprovincialis</name>
    <name type="common">Mediterranean mussel</name>
    <dbReference type="NCBI Taxonomy" id="29158"/>
    <lineage>
        <taxon>Eukaryota</taxon>
        <taxon>Metazoa</taxon>
        <taxon>Spiralia</taxon>
        <taxon>Lophotrochozoa</taxon>
        <taxon>Mollusca</taxon>
        <taxon>Bivalvia</taxon>
        <taxon>Autobranchia</taxon>
        <taxon>Pteriomorphia</taxon>
        <taxon>Mytilida</taxon>
        <taxon>Mytiloidea</taxon>
        <taxon>Mytilidae</taxon>
        <taxon>Mytilinae</taxon>
        <taxon>Mytilus</taxon>
    </lineage>
</organism>
<keyword evidence="3" id="KW-1185">Reference proteome</keyword>
<keyword evidence="1" id="KW-0732">Signal</keyword>
<reference evidence="2" key="1">
    <citation type="submission" date="2018-11" db="EMBL/GenBank/DDBJ databases">
        <authorList>
            <person name="Alioto T."/>
            <person name="Alioto T."/>
        </authorList>
    </citation>
    <scope>NUCLEOTIDE SEQUENCE</scope>
</reference>
<feature type="signal peptide" evidence="1">
    <location>
        <begin position="1"/>
        <end position="21"/>
    </location>
</feature>
<sequence>MLRKHIFPTVLFSSFLSVVSSNIPICLTWRQQNNYLQFVCHVDDLHLSVTLTDPANDELAWCLIPLPHGECLSLVPWVNVTQNLVTNETVFSVQNKDSLYINGNWTCQHGYHGDEALIEVNILGNY</sequence>
<evidence type="ECO:0000313" key="3">
    <source>
        <dbReference type="Proteomes" id="UP000596742"/>
    </source>
</evidence>
<protein>
    <submittedName>
        <fullName evidence="2">Uncharacterized protein</fullName>
    </submittedName>
</protein>
<evidence type="ECO:0000313" key="2">
    <source>
        <dbReference type="EMBL" id="VDI26516.1"/>
    </source>
</evidence>
<dbReference type="OrthoDB" id="10626891at2759"/>
<dbReference type="EMBL" id="UYJE01004257">
    <property type="protein sequence ID" value="VDI26516.1"/>
    <property type="molecule type" value="Genomic_DNA"/>
</dbReference>
<accession>A0A8B6DZI7</accession>
<feature type="chain" id="PRO_5032981291" evidence="1">
    <location>
        <begin position="22"/>
        <end position="126"/>
    </location>
</feature>
<comment type="caution">
    <text evidence="2">The sequence shown here is derived from an EMBL/GenBank/DDBJ whole genome shotgun (WGS) entry which is preliminary data.</text>
</comment>